<dbReference type="AlphaFoldDB" id="A0A0C9Z2I7"/>
<evidence type="ECO:0000256" key="2">
    <source>
        <dbReference type="ARBA" id="ARBA00022737"/>
    </source>
</evidence>
<dbReference type="InterPro" id="IPR036322">
    <property type="entry name" value="WD40_repeat_dom_sf"/>
</dbReference>
<feature type="non-terminal residue" evidence="4">
    <location>
        <position position="227"/>
    </location>
</feature>
<feature type="repeat" description="WD" evidence="3">
    <location>
        <begin position="150"/>
        <end position="191"/>
    </location>
</feature>
<feature type="repeat" description="WD" evidence="3">
    <location>
        <begin position="192"/>
        <end position="227"/>
    </location>
</feature>
<name>A0A0C9Z2I7_9AGAM</name>
<feature type="repeat" description="WD" evidence="3">
    <location>
        <begin position="22"/>
        <end position="63"/>
    </location>
</feature>
<proteinExistence type="predicted"/>
<feature type="repeat" description="WD" evidence="3">
    <location>
        <begin position="109"/>
        <end position="141"/>
    </location>
</feature>
<sequence>LGVSDDAICKWTRAGKPVGKPFDIDGGFVYTIAVSPDGLMAAGAYGDGRVRLWNIKEGSLVGPPWEGNINDRVHCLDWSPNGAEVAGGSEDGTIRRWNMGTGRQIGSPIKKSDQWIWTIKYSPQCDKFASGGNDDIIRVWSKDGKLLIEIKGYDNTVTSLCWSKDGEYIFSASADHTIRKWQSIDGKELVVIRGHSNPVTSLCLSPDESHLVSASDDYSVRIWDLET</sequence>
<feature type="repeat" description="WD" evidence="3">
    <location>
        <begin position="73"/>
        <end position="107"/>
    </location>
</feature>
<evidence type="ECO:0000256" key="3">
    <source>
        <dbReference type="PROSITE-ProRule" id="PRU00221"/>
    </source>
</evidence>
<dbReference type="InterPro" id="IPR015943">
    <property type="entry name" value="WD40/YVTN_repeat-like_dom_sf"/>
</dbReference>
<dbReference type="EMBL" id="KN836762">
    <property type="protein sequence ID" value="KIK31670.1"/>
    <property type="molecule type" value="Genomic_DNA"/>
</dbReference>
<evidence type="ECO:0008006" key="6">
    <source>
        <dbReference type="Google" id="ProtNLM"/>
    </source>
</evidence>
<dbReference type="Proteomes" id="UP000054485">
    <property type="component" value="Unassembled WGS sequence"/>
</dbReference>
<dbReference type="PANTHER" id="PTHR19879:SF9">
    <property type="entry name" value="TRANSCRIPTION INITIATION FACTOR TFIID SUBUNIT 5"/>
    <property type="match status" value="1"/>
</dbReference>
<keyword evidence="2" id="KW-0677">Repeat</keyword>
<evidence type="ECO:0000313" key="5">
    <source>
        <dbReference type="Proteomes" id="UP000054485"/>
    </source>
</evidence>
<dbReference type="PROSITE" id="PS00678">
    <property type="entry name" value="WD_REPEATS_1"/>
    <property type="match status" value="2"/>
</dbReference>
<dbReference type="PANTHER" id="PTHR19879">
    <property type="entry name" value="TRANSCRIPTION INITIATION FACTOR TFIID"/>
    <property type="match status" value="1"/>
</dbReference>
<dbReference type="InterPro" id="IPR019775">
    <property type="entry name" value="WD40_repeat_CS"/>
</dbReference>
<dbReference type="CDD" id="cd00200">
    <property type="entry name" value="WD40"/>
    <property type="match status" value="1"/>
</dbReference>
<dbReference type="InterPro" id="IPR001680">
    <property type="entry name" value="WD40_rpt"/>
</dbReference>
<dbReference type="SMART" id="SM00320">
    <property type="entry name" value="WD40"/>
    <property type="match status" value="5"/>
</dbReference>
<dbReference type="OrthoDB" id="3203311at2759"/>
<feature type="non-terminal residue" evidence="4">
    <location>
        <position position="1"/>
    </location>
</feature>
<evidence type="ECO:0000313" key="4">
    <source>
        <dbReference type="EMBL" id="KIK31670.1"/>
    </source>
</evidence>
<reference evidence="4 5" key="1">
    <citation type="submission" date="2014-04" db="EMBL/GenBank/DDBJ databases">
        <authorList>
            <consortium name="DOE Joint Genome Institute"/>
            <person name="Kuo A."/>
            <person name="Ruytinx J."/>
            <person name="Rineau F."/>
            <person name="Colpaert J."/>
            <person name="Kohler A."/>
            <person name="Nagy L.G."/>
            <person name="Floudas D."/>
            <person name="Copeland A."/>
            <person name="Barry K.W."/>
            <person name="Cichocki N."/>
            <person name="Veneault-Fourrey C."/>
            <person name="LaButti K."/>
            <person name="Lindquist E.A."/>
            <person name="Lipzen A."/>
            <person name="Lundell T."/>
            <person name="Morin E."/>
            <person name="Murat C."/>
            <person name="Sun H."/>
            <person name="Tunlid A."/>
            <person name="Henrissat B."/>
            <person name="Grigoriev I.V."/>
            <person name="Hibbett D.S."/>
            <person name="Martin F."/>
            <person name="Nordberg H.P."/>
            <person name="Cantor M.N."/>
            <person name="Hua S.X."/>
        </authorList>
    </citation>
    <scope>NUCLEOTIDE SEQUENCE [LARGE SCALE GENOMIC DNA]</scope>
    <source>
        <strain evidence="4 5">UH-Slu-Lm8-n1</strain>
    </source>
</reference>
<dbReference type="PROSITE" id="PS50082">
    <property type="entry name" value="WD_REPEATS_2"/>
    <property type="match status" value="5"/>
</dbReference>
<gene>
    <name evidence="4" type="ORF">CY34DRAFT_764518</name>
</gene>
<dbReference type="SUPFAM" id="SSF50978">
    <property type="entry name" value="WD40 repeat-like"/>
    <property type="match status" value="1"/>
</dbReference>
<dbReference type="PRINTS" id="PR00320">
    <property type="entry name" value="GPROTEINBRPT"/>
</dbReference>
<dbReference type="InParanoid" id="A0A0C9Z2I7"/>
<dbReference type="Gene3D" id="2.130.10.10">
    <property type="entry name" value="YVTN repeat-like/Quinoprotein amine dehydrogenase"/>
    <property type="match status" value="2"/>
</dbReference>
<keyword evidence="1 3" id="KW-0853">WD repeat</keyword>
<dbReference type="Pfam" id="PF00400">
    <property type="entry name" value="WD40"/>
    <property type="match status" value="5"/>
</dbReference>
<evidence type="ECO:0000256" key="1">
    <source>
        <dbReference type="ARBA" id="ARBA00022574"/>
    </source>
</evidence>
<dbReference type="HOGENOM" id="CLU_000288_57_33_1"/>
<dbReference type="PROSITE" id="PS50294">
    <property type="entry name" value="WD_REPEATS_REGION"/>
    <property type="match status" value="3"/>
</dbReference>
<accession>A0A0C9Z2I7</accession>
<protein>
    <recommendedName>
        <fullName evidence="6">Anaphase-promoting complex subunit 4 WD40 domain-containing protein</fullName>
    </recommendedName>
</protein>
<dbReference type="STRING" id="930992.A0A0C9Z2I7"/>
<organism evidence="4 5">
    <name type="scientific">Suillus luteus UH-Slu-Lm8-n1</name>
    <dbReference type="NCBI Taxonomy" id="930992"/>
    <lineage>
        <taxon>Eukaryota</taxon>
        <taxon>Fungi</taxon>
        <taxon>Dikarya</taxon>
        <taxon>Basidiomycota</taxon>
        <taxon>Agaricomycotina</taxon>
        <taxon>Agaricomycetes</taxon>
        <taxon>Agaricomycetidae</taxon>
        <taxon>Boletales</taxon>
        <taxon>Suillineae</taxon>
        <taxon>Suillaceae</taxon>
        <taxon>Suillus</taxon>
    </lineage>
</organism>
<reference evidence="5" key="2">
    <citation type="submission" date="2015-01" db="EMBL/GenBank/DDBJ databases">
        <title>Evolutionary Origins and Diversification of the Mycorrhizal Mutualists.</title>
        <authorList>
            <consortium name="DOE Joint Genome Institute"/>
            <consortium name="Mycorrhizal Genomics Consortium"/>
            <person name="Kohler A."/>
            <person name="Kuo A."/>
            <person name="Nagy L.G."/>
            <person name="Floudas D."/>
            <person name="Copeland A."/>
            <person name="Barry K.W."/>
            <person name="Cichocki N."/>
            <person name="Veneault-Fourrey C."/>
            <person name="LaButti K."/>
            <person name="Lindquist E.A."/>
            <person name="Lipzen A."/>
            <person name="Lundell T."/>
            <person name="Morin E."/>
            <person name="Murat C."/>
            <person name="Riley R."/>
            <person name="Ohm R."/>
            <person name="Sun H."/>
            <person name="Tunlid A."/>
            <person name="Henrissat B."/>
            <person name="Grigoriev I.V."/>
            <person name="Hibbett D.S."/>
            <person name="Martin F."/>
        </authorList>
    </citation>
    <scope>NUCLEOTIDE SEQUENCE [LARGE SCALE GENOMIC DNA]</scope>
    <source>
        <strain evidence="5">UH-Slu-Lm8-n1</strain>
    </source>
</reference>
<dbReference type="InterPro" id="IPR020472">
    <property type="entry name" value="WD40_PAC1"/>
</dbReference>
<keyword evidence="5" id="KW-1185">Reference proteome</keyword>